<dbReference type="Proteomes" id="UP000595362">
    <property type="component" value="Chromosome"/>
</dbReference>
<evidence type="ECO:0000259" key="3">
    <source>
        <dbReference type="PROSITE" id="PS01031"/>
    </source>
</evidence>
<dbReference type="Pfam" id="PF00011">
    <property type="entry name" value="HSP20"/>
    <property type="match status" value="1"/>
</dbReference>
<accession>A0A7T5R1D5</accession>
<organism evidence="4 5">
    <name type="scientific">Micavibrio aeruginosavorus</name>
    <dbReference type="NCBI Taxonomy" id="349221"/>
    <lineage>
        <taxon>Bacteria</taxon>
        <taxon>Pseudomonadati</taxon>
        <taxon>Bdellovibrionota</taxon>
        <taxon>Bdellovibrionia</taxon>
        <taxon>Bdellovibrionales</taxon>
        <taxon>Pseudobdellovibrionaceae</taxon>
        <taxon>Micavibrio</taxon>
    </lineage>
</organism>
<dbReference type="PANTHER" id="PTHR11527">
    <property type="entry name" value="HEAT-SHOCK PROTEIN 20 FAMILY MEMBER"/>
    <property type="match status" value="1"/>
</dbReference>
<dbReference type="PROSITE" id="PS01031">
    <property type="entry name" value="SHSP"/>
    <property type="match status" value="1"/>
</dbReference>
<sequence length="203" mass="23089">MTQKSAICKDKEQFPAALWWGSFFECQKQVNHALRSISPAFLSPALWIMENNIFEKLQSNMNRLLGEFFNINNRQMFMPWWVGRQAGPYVDILENGKNFFVKADLPGVDMEDLDISVSDKALIIKGKVCAEECGESAHYIRRECCSGSFNRAISLPDDADLDNAEAIFRRNVLIVEVPRKTGVVAKVRKVNIVASEWKQKKVA</sequence>
<feature type="domain" description="SHSP" evidence="3">
    <location>
        <begin position="81"/>
        <end position="195"/>
    </location>
</feature>
<gene>
    <name evidence="4" type="ORF">HYS17_09665</name>
</gene>
<name>A0A7T5R1D5_9BACT</name>
<dbReference type="AlphaFoldDB" id="A0A7T5R1D5"/>
<evidence type="ECO:0000313" key="4">
    <source>
        <dbReference type="EMBL" id="QQG35762.1"/>
    </source>
</evidence>
<reference evidence="4 5" key="1">
    <citation type="submission" date="2020-07" db="EMBL/GenBank/DDBJ databases">
        <title>Huge and variable diversity of episymbiotic CPR bacteria and DPANN archaea in groundwater ecosystems.</title>
        <authorList>
            <person name="He C.Y."/>
            <person name="Keren R."/>
            <person name="Whittaker M."/>
            <person name="Farag I.F."/>
            <person name="Doudna J."/>
            <person name="Cate J.H.D."/>
            <person name="Banfield J.F."/>
        </authorList>
    </citation>
    <scope>NUCLEOTIDE SEQUENCE [LARGE SCALE GENOMIC DNA]</scope>
    <source>
        <strain evidence="4">NC_groundwater_70_Ag_B-0.1um_54_66</strain>
    </source>
</reference>
<protein>
    <submittedName>
        <fullName evidence="4">Hsp20/alpha crystallin family protein</fullName>
    </submittedName>
</protein>
<dbReference type="EMBL" id="CP066681">
    <property type="protein sequence ID" value="QQG35762.1"/>
    <property type="molecule type" value="Genomic_DNA"/>
</dbReference>
<dbReference type="CDD" id="cd06464">
    <property type="entry name" value="ACD_sHsps-like"/>
    <property type="match status" value="1"/>
</dbReference>
<evidence type="ECO:0000256" key="1">
    <source>
        <dbReference type="PROSITE-ProRule" id="PRU00285"/>
    </source>
</evidence>
<evidence type="ECO:0000313" key="5">
    <source>
        <dbReference type="Proteomes" id="UP000595362"/>
    </source>
</evidence>
<proteinExistence type="inferred from homology"/>
<dbReference type="SUPFAM" id="SSF49764">
    <property type="entry name" value="HSP20-like chaperones"/>
    <property type="match status" value="1"/>
</dbReference>
<dbReference type="InterPro" id="IPR008978">
    <property type="entry name" value="HSP20-like_chaperone"/>
</dbReference>
<comment type="similarity">
    <text evidence="1 2">Belongs to the small heat shock protein (HSP20) family.</text>
</comment>
<dbReference type="InterPro" id="IPR002068">
    <property type="entry name" value="A-crystallin/Hsp20_dom"/>
</dbReference>
<dbReference type="InterPro" id="IPR031107">
    <property type="entry name" value="Small_HSP"/>
</dbReference>
<dbReference type="Gene3D" id="2.60.40.790">
    <property type="match status" value="1"/>
</dbReference>
<evidence type="ECO:0000256" key="2">
    <source>
        <dbReference type="RuleBase" id="RU003616"/>
    </source>
</evidence>